<dbReference type="InterPro" id="IPR008630">
    <property type="entry name" value="Glyco_trans_34"/>
</dbReference>
<dbReference type="PANTHER" id="PTHR31306:SF3">
    <property type="entry name" value="NUCLEOTIDE-DIPHOSPHO-SUGAR TRANSFERASE DOMAIN-CONTAINING PROTEIN"/>
    <property type="match status" value="1"/>
</dbReference>
<dbReference type="Pfam" id="PF05637">
    <property type="entry name" value="Glyco_transf_34"/>
    <property type="match status" value="1"/>
</dbReference>
<dbReference type="Proteomes" id="UP000265663">
    <property type="component" value="Unassembled WGS sequence"/>
</dbReference>
<feature type="signal peptide" evidence="5">
    <location>
        <begin position="1"/>
        <end position="30"/>
    </location>
</feature>
<feature type="region of interest" description="Disordered" evidence="4">
    <location>
        <begin position="51"/>
        <end position="70"/>
    </location>
</feature>
<evidence type="ECO:0000256" key="1">
    <source>
        <dbReference type="ARBA" id="ARBA00005664"/>
    </source>
</evidence>
<evidence type="ECO:0000256" key="4">
    <source>
        <dbReference type="SAM" id="MobiDB-lite"/>
    </source>
</evidence>
<accession>A0A3M7LZ82</accession>
<dbReference type="OrthoDB" id="3763672at2759"/>
<dbReference type="InterPro" id="IPR029044">
    <property type="entry name" value="Nucleotide-diphossugar_trans"/>
</dbReference>
<evidence type="ECO:0000313" key="7">
    <source>
        <dbReference type="Proteomes" id="UP000265663"/>
    </source>
</evidence>
<feature type="region of interest" description="Disordered" evidence="4">
    <location>
        <begin position="394"/>
        <end position="418"/>
    </location>
</feature>
<proteinExistence type="inferred from homology"/>
<evidence type="ECO:0000256" key="3">
    <source>
        <dbReference type="ARBA" id="ARBA00022679"/>
    </source>
</evidence>
<keyword evidence="7" id="KW-1185">Reference proteome</keyword>
<dbReference type="PANTHER" id="PTHR31306">
    <property type="entry name" value="ALPHA-1,6-MANNOSYLTRANSFERASE MNN11-RELATED"/>
    <property type="match status" value="1"/>
</dbReference>
<name>A0A3M7LZ82_9PLEO</name>
<reference evidence="6 7" key="1">
    <citation type="journal article" date="2014" name="PLoS ONE">
        <title>De novo Genome Assembly of the Fungal Plant Pathogen Pyrenophora semeniperda.</title>
        <authorList>
            <person name="Soliai M.M."/>
            <person name="Meyer S.E."/>
            <person name="Udall J.A."/>
            <person name="Elzinga D.E."/>
            <person name="Hermansen R.A."/>
            <person name="Bodily P.M."/>
            <person name="Hart A.A."/>
            <person name="Coleman C.E."/>
        </authorList>
    </citation>
    <scope>NUCLEOTIDE SEQUENCE [LARGE SCALE GENOMIC DNA]</scope>
    <source>
        <strain evidence="6 7">CCB06</strain>
        <tissue evidence="6">Mycelium</tissue>
    </source>
</reference>
<keyword evidence="3 6" id="KW-0808">Transferase</keyword>
<dbReference type="AlphaFoldDB" id="A0A3M7LZ82"/>
<evidence type="ECO:0000313" key="6">
    <source>
        <dbReference type="EMBL" id="RMZ67577.1"/>
    </source>
</evidence>
<gene>
    <name evidence="6" type="ORF">GMOD_00001521</name>
</gene>
<feature type="chain" id="PRO_5018332059" evidence="5">
    <location>
        <begin position="31"/>
        <end position="418"/>
    </location>
</feature>
<dbReference type="GO" id="GO:0000139">
    <property type="term" value="C:Golgi membrane"/>
    <property type="evidence" value="ECO:0007669"/>
    <property type="project" value="TreeGrafter"/>
</dbReference>
<sequence length="418" mass="47395">MPGPITSFNKLALASVVFAIICLLVLSTTADIHESGSKVLEKIKESAKDTTNHLCNNGNNKDDNNDKPAFGEPSQSDSFFKLYESIRHPIAESTYTDAAGKTHGVKEDAPWWTEPLKNQVLIVDIDTRIPDKKGELWSKDRMNWETMDAEGDGGMVSASFMNHFFYAQIHGYDYKFINAHDMGEGMHNTWVKPHIIQALLKSYQFVIFIDADATIQHLEVPIEWLFNRWGITPDTSIAMPLDTRQILNGDEHASEDSCGKLALNTGVIVAQALPHTFDMLTAWKECPTGTRYPECHQWADNWSHEQKAFSEYIRYDFNPNGTNIIEIACNDAMGYPGINEHNWIKSKCSGQFIRHHTVDKSWTKKSTEAAMMQSLTDLLHQELHEKKEAYFVEEKKKENADGNDPDLLSNKLGKKNVR</sequence>
<keyword evidence="5" id="KW-0732">Signal</keyword>
<dbReference type="GO" id="GO:0006487">
    <property type="term" value="P:protein N-linked glycosylation"/>
    <property type="evidence" value="ECO:0007669"/>
    <property type="project" value="TreeGrafter"/>
</dbReference>
<comment type="similarity">
    <text evidence="1">Belongs to the glycosyltransferase 34 family.</text>
</comment>
<keyword evidence="2" id="KW-0328">Glycosyltransferase</keyword>
<evidence type="ECO:0000256" key="5">
    <source>
        <dbReference type="SAM" id="SignalP"/>
    </source>
</evidence>
<evidence type="ECO:0000256" key="2">
    <source>
        <dbReference type="ARBA" id="ARBA00022676"/>
    </source>
</evidence>
<dbReference type="GO" id="GO:0016757">
    <property type="term" value="F:glycosyltransferase activity"/>
    <property type="evidence" value="ECO:0007669"/>
    <property type="project" value="UniProtKB-KW"/>
</dbReference>
<dbReference type="Gene3D" id="3.90.550.10">
    <property type="entry name" value="Spore Coat Polysaccharide Biosynthesis Protein SpsA, Chain A"/>
    <property type="match status" value="1"/>
</dbReference>
<protein>
    <submittedName>
        <fullName evidence="6">Galactosyl transferase</fullName>
    </submittedName>
</protein>
<dbReference type="EMBL" id="KE747810">
    <property type="protein sequence ID" value="RMZ67577.1"/>
    <property type="molecule type" value="Genomic_DNA"/>
</dbReference>
<organism evidence="6 7">
    <name type="scientific">Pyrenophora seminiperda CCB06</name>
    <dbReference type="NCBI Taxonomy" id="1302712"/>
    <lineage>
        <taxon>Eukaryota</taxon>
        <taxon>Fungi</taxon>
        <taxon>Dikarya</taxon>
        <taxon>Ascomycota</taxon>
        <taxon>Pezizomycotina</taxon>
        <taxon>Dothideomycetes</taxon>
        <taxon>Pleosporomycetidae</taxon>
        <taxon>Pleosporales</taxon>
        <taxon>Pleosporineae</taxon>
        <taxon>Pleosporaceae</taxon>
        <taxon>Pyrenophora</taxon>
    </lineage>
</organism>